<evidence type="ECO:0000313" key="4">
    <source>
        <dbReference type="Proteomes" id="UP000031675"/>
    </source>
</evidence>
<dbReference type="RefSeq" id="WP_040270728.1">
    <property type="nucleotide sequence ID" value="NZ_JROO01000006.1"/>
</dbReference>
<protein>
    <submittedName>
        <fullName evidence="3">UDP-glucose:polyglycerol phosphate glucosyltransferase</fullName>
    </submittedName>
</protein>
<evidence type="ECO:0000259" key="2">
    <source>
        <dbReference type="Pfam" id="PF00534"/>
    </source>
</evidence>
<dbReference type="PANTHER" id="PTHR12526:SF627">
    <property type="entry name" value="D-RHAMNOSYLTRANSFERASE WBPZ"/>
    <property type="match status" value="1"/>
</dbReference>
<reference evidence="4" key="1">
    <citation type="journal article" date="2015" name="Chem. Biol.">
        <title>Structure, bioactivity, and resistance mechanism of streptomonomicin, an unusual lasso Peptide from an understudied halophilic actinomycete.</title>
        <authorList>
            <person name="Metelev M."/>
            <person name="Tietz J.I."/>
            <person name="Melby J.O."/>
            <person name="Blair P.M."/>
            <person name="Zhu L."/>
            <person name="Livnat I."/>
            <person name="Severinov K."/>
            <person name="Mitchell D.A."/>
        </authorList>
    </citation>
    <scope>NUCLEOTIDE SEQUENCE [LARGE SCALE GENOMIC DNA]</scope>
    <source>
        <strain evidence="4">YIM 90003</strain>
    </source>
</reference>
<name>A0A0C2FL82_9ACTN</name>
<dbReference type="AlphaFoldDB" id="A0A0C2FL82"/>
<organism evidence="3 4">
    <name type="scientific">Streptomonospora alba</name>
    <dbReference type="NCBI Taxonomy" id="183763"/>
    <lineage>
        <taxon>Bacteria</taxon>
        <taxon>Bacillati</taxon>
        <taxon>Actinomycetota</taxon>
        <taxon>Actinomycetes</taxon>
        <taxon>Streptosporangiales</taxon>
        <taxon>Nocardiopsidaceae</taxon>
        <taxon>Streptomonospora</taxon>
    </lineage>
</organism>
<proteinExistence type="predicted"/>
<dbReference type="CDD" id="cd03820">
    <property type="entry name" value="GT4_AmsD-like"/>
    <property type="match status" value="1"/>
</dbReference>
<gene>
    <name evidence="3" type="ORF">LP52_03675</name>
</gene>
<dbReference type="PANTHER" id="PTHR12526">
    <property type="entry name" value="GLYCOSYLTRANSFERASE"/>
    <property type="match status" value="1"/>
</dbReference>
<dbReference type="STRING" id="183763.LP52_03675"/>
<dbReference type="Gene3D" id="3.40.50.2000">
    <property type="entry name" value="Glycogen Phosphorylase B"/>
    <property type="match status" value="2"/>
</dbReference>
<feature type="domain" description="Glycosyl transferase family 1" evidence="2">
    <location>
        <begin position="204"/>
        <end position="366"/>
    </location>
</feature>
<evidence type="ECO:0000256" key="1">
    <source>
        <dbReference type="ARBA" id="ARBA00022679"/>
    </source>
</evidence>
<dbReference type="Pfam" id="PF00534">
    <property type="entry name" value="Glycos_transf_1"/>
    <property type="match status" value="1"/>
</dbReference>
<dbReference type="GO" id="GO:0016757">
    <property type="term" value="F:glycosyltransferase activity"/>
    <property type="evidence" value="ECO:0007669"/>
    <property type="project" value="InterPro"/>
</dbReference>
<dbReference type="Proteomes" id="UP000031675">
    <property type="component" value="Unassembled WGS sequence"/>
</dbReference>
<dbReference type="OrthoDB" id="570545at2"/>
<dbReference type="SUPFAM" id="SSF53756">
    <property type="entry name" value="UDP-Glycosyltransferase/glycogen phosphorylase"/>
    <property type="match status" value="1"/>
</dbReference>
<keyword evidence="1 3" id="KW-0808">Transferase</keyword>
<dbReference type="InterPro" id="IPR001296">
    <property type="entry name" value="Glyco_trans_1"/>
</dbReference>
<dbReference type="EMBL" id="JROO01000006">
    <property type="protein sequence ID" value="KII00050.1"/>
    <property type="molecule type" value="Genomic_DNA"/>
</dbReference>
<keyword evidence="4" id="KW-1185">Reference proteome</keyword>
<comment type="caution">
    <text evidence="3">The sequence shown here is derived from an EMBL/GenBank/DDBJ whole genome shotgun (WGS) entry which is preliminary data.</text>
</comment>
<sequence>MRIRYLLLNAYGTGGTIRTVFTQATTMAGLGHDVEIISTVQHKDKPNFDLDERVRLSSIVDVREPKADAPAPGLVARYRAARRERLRQRGGRIVPPGEFGYEAFNRHVEREVIRYLKSVTDGILVTTRPALNILAARYADSRLIRVAQEHMNLGTHRKDVQRAIAHYYPRFDAVAVLTNRDREDYEKLLPGTRLVRIPNAVHSMEQEQSDHTNKIALAAGRLAPQKGFDMLIPAFKKVVERHPDWQLRIFGTGKKKKELRALIEKHHLYNHVFLMGHTDEMEDELTKSSFYILSSRFEGLPMVVIEAMTHALPVISFDCPTGPADVITDGKDGMLIPPKNVDALAEAISKMMDDRELRDTMGAEALKTAQSYAPEHVHMMWEELFTDLVRTSGKSATAAA</sequence>
<accession>A0A0C2FL82</accession>
<evidence type="ECO:0000313" key="3">
    <source>
        <dbReference type="EMBL" id="KII00050.1"/>
    </source>
</evidence>